<evidence type="ECO:0000256" key="1">
    <source>
        <dbReference type="SAM" id="MobiDB-lite"/>
    </source>
</evidence>
<evidence type="ECO:0000313" key="2">
    <source>
        <dbReference type="EMBL" id="PBA23554.1"/>
    </source>
</evidence>
<accession>A0A2A2ZAS7</accession>
<reference evidence="2 3" key="1">
    <citation type="submission" date="2017-08" db="EMBL/GenBank/DDBJ databases">
        <title>Phylogenetic analysis of Mycobacterium avium complex whole genomes.</title>
        <authorList>
            <person name="Caverly L.J."/>
            <person name="Spilker T."/>
            <person name="Lipuma J."/>
        </authorList>
    </citation>
    <scope>NUCLEOTIDE SEQUENCE [LARGE SCALE GENOMIC DNA]</scope>
    <source>
        <strain evidence="2 3">FLAC0165</strain>
    </source>
</reference>
<comment type="caution">
    <text evidence="2">The sequence shown here is derived from an EMBL/GenBank/DDBJ whole genome shotgun (WGS) entry which is preliminary data.</text>
</comment>
<dbReference type="AlphaFoldDB" id="A0A2A2ZAS7"/>
<evidence type="ECO:0000313" key="3">
    <source>
        <dbReference type="Proteomes" id="UP000217768"/>
    </source>
</evidence>
<name>A0A2A2ZAS7_MYCAV</name>
<feature type="region of interest" description="Disordered" evidence="1">
    <location>
        <begin position="119"/>
        <end position="138"/>
    </location>
</feature>
<protein>
    <submittedName>
        <fullName evidence="2">Uncharacterized protein</fullName>
    </submittedName>
</protein>
<dbReference type="Proteomes" id="UP000217768">
    <property type="component" value="Unassembled WGS sequence"/>
</dbReference>
<feature type="region of interest" description="Disordered" evidence="1">
    <location>
        <begin position="62"/>
        <end position="91"/>
    </location>
</feature>
<feature type="compositionally biased region" description="Basic and acidic residues" evidence="1">
    <location>
        <begin position="71"/>
        <end position="85"/>
    </location>
</feature>
<proteinExistence type="predicted"/>
<gene>
    <name evidence="2" type="ORF">CKJ66_27930</name>
</gene>
<dbReference type="EMBL" id="NSFD01000062">
    <property type="protein sequence ID" value="PBA23554.1"/>
    <property type="molecule type" value="Genomic_DNA"/>
</dbReference>
<organism evidence="2 3">
    <name type="scientific">Mycobacterium avium</name>
    <dbReference type="NCBI Taxonomy" id="1764"/>
    <lineage>
        <taxon>Bacteria</taxon>
        <taxon>Bacillati</taxon>
        <taxon>Actinomycetota</taxon>
        <taxon>Actinomycetes</taxon>
        <taxon>Mycobacteriales</taxon>
        <taxon>Mycobacteriaceae</taxon>
        <taxon>Mycobacterium</taxon>
        <taxon>Mycobacterium avium complex (MAC)</taxon>
    </lineage>
</organism>
<sequence>MEFWDLPGDSSQPEPEGAGFRDALDALTQRRFNELGAGWRLLPERLQQAEAGRRARREMARRVAQHTGKKPLSERTIARRARQDDPPPGVDKAWLDRWAAIDRAGGIENLARQIGASEGQVRRWRDSPDPDAELPIGKRRGVPPIPAAGIVVRIRVKGFVVINGKEYPKDIPTNPDADYDTIMVDPAGELMQAFFDGDEERLKELLGEEIAMQIIIPTWSNLPATYQVGYIVDEILEFRPET</sequence>
<dbReference type="RefSeq" id="WP_095795340.1">
    <property type="nucleotide sequence ID" value="NZ_NSFD01000062.1"/>
</dbReference>